<keyword evidence="2" id="KW-0812">Transmembrane</keyword>
<organism evidence="3 4">
    <name type="scientific">Paraglomus brasilianum</name>
    <dbReference type="NCBI Taxonomy" id="144538"/>
    <lineage>
        <taxon>Eukaryota</taxon>
        <taxon>Fungi</taxon>
        <taxon>Fungi incertae sedis</taxon>
        <taxon>Mucoromycota</taxon>
        <taxon>Glomeromycotina</taxon>
        <taxon>Glomeromycetes</taxon>
        <taxon>Paraglomerales</taxon>
        <taxon>Paraglomeraceae</taxon>
        <taxon>Paraglomus</taxon>
    </lineage>
</organism>
<dbReference type="EMBL" id="CAJVPI010000250">
    <property type="protein sequence ID" value="CAG8508214.1"/>
    <property type="molecule type" value="Genomic_DNA"/>
</dbReference>
<gene>
    <name evidence="3" type="ORF">PBRASI_LOCUS2971</name>
</gene>
<keyword evidence="2" id="KW-0472">Membrane</keyword>
<keyword evidence="4" id="KW-1185">Reference proteome</keyword>
<sequence length="200" mass="22505">MSNSQARPTTPLTEYGPSLTPPTAEEINLCYLSAESNENNAPLRAYTTENAIVTTETGEADSIYSSDSVHVSPCAFISVYLALIVNAILMSAGIIILISLIMYANNYKRKRMALITWCIMESVFRLWAVYITAKKSSATYTMTHWLGIFLGKEHYLLLVNSLWPDSVPFTFDAVECRDLRGVSQLMPERVYQLKKMAHQF</sequence>
<evidence type="ECO:0000256" key="1">
    <source>
        <dbReference type="SAM" id="MobiDB-lite"/>
    </source>
</evidence>
<accession>A0A9N9F3K9</accession>
<proteinExistence type="predicted"/>
<evidence type="ECO:0000313" key="4">
    <source>
        <dbReference type="Proteomes" id="UP000789739"/>
    </source>
</evidence>
<feature type="region of interest" description="Disordered" evidence="1">
    <location>
        <begin position="1"/>
        <end position="21"/>
    </location>
</feature>
<dbReference type="Proteomes" id="UP000789739">
    <property type="component" value="Unassembled WGS sequence"/>
</dbReference>
<dbReference type="OrthoDB" id="10477764at2759"/>
<evidence type="ECO:0000313" key="3">
    <source>
        <dbReference type="EMBL" id="CAG8508214.1"/>
    </source>
</evidence>
<evidence type="ECO:0000256" key="2">
    <source>
        <dbReference type="SAM" id="Phobius"/>
    </source>
</evidence>
<reference evidence="3" key="1">
    <citation type="submission" date="2021-06" db="EMBL/GenBank/DDBJ databases">
        <authorList>
            <person name="Kallberg Y."/>
            <person name="Tangrot J."/>
            <person name="Rosling A."/>
        </authorList>
    </citation>
    <scope>NUCLEOTIDE SEQUENCE</scope>
    <source>
        <strain evidence="3">BR232B</strain>
    </source>
</reference>
<comment type="caution">
    <text evidence="3">The sequence shown here is derived from an EMBL/GenBank/DDBJ whole genome shotgun (WGS) entry which is preliminary data.</text>
</comment>
<feature type="transmembrane region" description="Helical" evidence="2">
    <location>
        <begin position="75"/>
        <end position="102"/>
    </location>
</feature>
<protein>
    <submittedName>
        <fullName evidence="3">7364_t:CDS:1</fullName>
    </submittedName>
</protein>
<keyword evidence="2" id="KW-1133">Transmembrane helix</keyword>
<name>A0A9N9F3K9_9GLOM</name>
<feature type="compositionally biased region" description="Polar residues" evidence="1">
    <location>
        <begin position="1"/>
        <end position="12"/>
    </location>
</feature>
<dbReference type="AlphaFoldDB" id="A0A9N9F3K9"/>